<dbReference type="InterPro" id="IPR025334">
    <property type="entry name" value="DUF4240"/>
</dbReference>
<gene>
    <name evidence="2" type="ORF">FRZ67_06770</name>
</gene>
<evidence type="ECO:0000259" key="1">
    <source>
        <dbReference type="Pfam" id="PF14024"/>
    </source>
</evidence>
<evidence type="ECO:0000313" key="3">
    <source>
        <dbReference type="Proteomes" id="UP000321533"/>
    </source>
</evidence>
<protein>
    <submittedName>
        <fullName evidence="2">DUF4240 domain-containing protein</fullName>
    </submittedName>
</protein>
<name>A0A5B8V6C9_9BACT</name>
<dbReference type="AlphaFoldDB" id="A0A5B8V6C9"/>
<evidence type="ECO:0000313" key="2">
    <source>
        <dbReference type="EMBL" id="QEC67010.1"/>
    </source>
</evidence>
<dbReference type="RefSeq" id="WP_147188810.1">
    <property type="nucleotide sequence ID" value="NZ_CP042435.1"/>
</dbReference>
<dbReference type="OrthoDB" id="6200718at2"/>
<dbReference type="Pfam" id="PF14024">
    <property type="entry name" value="DUF4240"/>
    <property type="match status" value="1"/>
</dbReference>
<dbReference type="Proteomes" id="UP000321533">
    <property type="component" value="Chromosome"/>
</dbReference>
<dbReference type="EMBL" id="CP042435">
    <property type="protein sequence ID" value="QEC67010.1"/>
    <property type="molecule type" value="Genomic_DNA"/>
</dbReference>
<feature type="domain" description="DUF4240" evidence="1">
    <location>
        <begin position="45"/>
        <end position="168"/>
    </location>
</feature>
<organism evidence="2 3">
    <name type="scientific">Panacibacter ginsenosidivorans</name>
    <dbReference type="NCBI Taxonomy" id="1813871"/>
    <lineage>
        <taxon>Bacteria</taxon>
        <taxon>Pseudomonadati</taxon>
        <taxon>Bacteroidota</taxon>
        <taxon>Chitinophagia</taxon>
        <taxon>Chitinophagales</taxon>
        <taxon>Chitinophagaceae</taxon>
        <taxon>Panacibacter</taxon>
    </lineage>
</organism>
<proteinExistence type="predicted"/>
<dbReference type="KEGG" id="pgin:FRZ67_06770"/>
<reference evidence="2 3" key="1">
    <citation type="journal article" date="2016" name="Int. J. Syst. Evol. Microbiol.">
        <title>Panacibacter ginsenosidivorans gen. nov., sp. nov., with ginsenoside converting activity isolated from soil of a ginseng field.</title>
        <authorList>
            <person name="Siddiqi M.Z."/>
            <person name="Muhammad Shafi S."/>
            <person name="Choi K.D."/>
            <person name="Im W.T."/>
        </authorList>
    </citation>
    <scope>NUCLEOTIDE SEQUENCE [LARGE SCALE GENOMIC DNA]</scope>
    <source>
        <strain evidence="2 3">Gsoil1550</strain>
    </source>
</reference>
<sequence length="207" mass="24175">MSTLTIIILSFIAILFLRLLFRKVVDLPAFKGPVFSDLYQVDNIMLEENFWNIIHSAGREAKGNYQLQCNLLTEKLELLSTEEIIKFNRLFSLLMAKSFSYKIWEAAYALNGGCSDDAFEYFRSWLIAQGRNKFYWTLRYPRLLFLFGVKEMIVNYEGIDYCSRDAFENKTGNDIPDTFDIDYADGGELFKENAAFFKYPELALLTW</sequence>
<accession>A0A5B8V6C9</accession>
<keyword evidence="3" id="KW-1185">Reference proteome</keyword>